<name>A0A2I0U001_LIMLA</name>
<evidence type="ECO:0000313" key="1">
    <source>
        <dbReference type="EMBL" id="PKU39427.1"/>
    </source>
</evidence>
<reference evidence="2" key="1">
    <citation type="submission" date="2017-11" db="EMBL/GenBank/DDBJ databases">
        <authorList>
            <person name="Lima N.C."/>
            <person name="Parody-Merino A.M."/>
            <person name="Battley P.F."/>
            <person name="Fidler A.E."/>
            <person name="Prosdocimi F."/>
        </authorList>
    </citation>
    <scope>NUCLEOTIDE SEQUENCE [LARGE SCALE GENOMIC DNA]</scope>
</reference>
<dbReference type="EMBL" id="KZ506488">
    <property type="protein sequence ID" value="PKU39427.1"/>
    <property type="molecule type" value="Genomic_DNA"/>
</dbReference>
<protein>
    <submittedName>
        <fullName evidence="1">Uncharacterized protein</fullName>
    </submittedName>
</protein>
<dbReference type="PANTHER" id="PTHR33332">
    <property type="entry name" value="REVERSE TRANSCRIPTASE DOMAIN-CONTAINING PROTEIN"/>
    <property type="match status" value="1"/>
</dbReference>
<organism evidence="1 2">
    <name type="scientific">Limosa lapponica baueri</name>
    <dbReference type="NCBI Taxonomy" id="1758121"/>
    <lineage>
        <taxon>Eukaryota</taxon>
        <taxon>Metazoa</taxon>
        <taxon>Chordata</taxon>
        <taxon>Craniata</taxon>
        <taxon>Vertebrata</taxon>
        <taxon>Euteleostomi</taxon>
        <taxon>Archelosauria</taxon>
        <taxon>Archosauria</taxon>
        <taxon>Dinosauria</taxon>
        <taxon>Saurischia</taxon>
        <taxon>Theropoda</taxon>
        <taxon>Coelurosauria</taxon>
        <taxon>Aves</taxon>
        <taxon>Neognathae</taxon>
        <taxon>Neoaves</taxon>
        <taxon>Charadriiformes</taxon>
        <taxon>Scolopacidae</taxon>
        <taxon>Limosa</taxon>
    </lineage>
</organism>
<accession>A0A2I0U001</accession>
<gene>
    <name evidence="1" type="ORF">llap_10268</name>
</gene>
<dbReference type="Proteomes" id="UP000233556">
    <property type="component" value="Unassembled WGS sequence"/>
</dbReference>
<keyword evidence="2" id="KW-1185">Reference proteome</keyword>
<proteinExistence type="predicted"/>
<dbReference type="OrthoDB" id="7480422at2759"/>
<reference evidence="2" key="2">
    <citation type="submission" date="2017-12" db="EMBL/GenBank/DDBJ databases">
        <title>Genome sequence of the Bar-tailed Godwit (Limosa lapponica baueri).</title>
        <authorList>
            <person name="Lima N.C.B."/>
            <person name="Parody-Merino A.M."/>
            <person name="Battley P.F."/>
            <person name="Fidler A.E."/>
            <person name="Prosdocimi F."/>
        </authorList>
    </citation>
    <scope>NUCLEOTIDE SEQUENCE [LARGE SCALE GENOMIC DNA]</scope>
</reference>
<sequence length="145" mass="16623">MSQQCAQVAKKANSILAWIRNIVVSRTREVIVPLYLALVRPHLECWVQFWAPQDRKDIEGLERVQRRAMELVRGLENKSYEERLRELGVFSLEKRRLRGDLITLYNSLKGGCRELGLVSSPKPQAIGQEEMASSCIREGLDWVSG</sequence>
<evidence type="ECO:0000313" key="2">
    <source>
        <dbReference type="Proteomes" id="UP000233556"/>
    </source>
</evidence>
<dbReference type="AlphaFoldDB" id="A0A2I0U001"/>